<reference evidence="2" key="1">
    <citation type="journal article" date="2021" name="bioRxiv">
        <title>Whole Genome Assembly and Annotation of Northern Wild Rice, Zizania palustris L., Supports a Whole Genome Duplication in the Zizania Genus.</title>
        <authorList>
            <person name="Haas M."/>
            <person name="Kono T."/>
            <person name="Macchietto M."/>
            <person name="Millas R."/>
            <person name="McGilp L."/>
            <person name="Shao M."/>
            <person name="Duquette J."/>
            <person name="Hirsch C.N."/>
            <person name="Kimball J."/>
        </authorList>
    </citation>
    <scope>NUCLEOTIDE SEQUENCE</scope>
    <source>
        <tissue evidence="2">Fresh leaf tissue</tissue>
    </source>
</reference>
<accession>A0A8J5SZ21</accession>
<sequence>MTPMSSLRSFRVASAPAATTATEDGARESCPCTQFPHPEGAESVTGRHGGGGREAGKRGGEAWRQQRKT</sequence>
<gene>
    <name evidence="2" type="ORF">GUJ93_ZPchr0006g43840</name>
</gene>
<protein>
    <submittedName>
        <fullName evidence="2">Uncharacterized protein</fullName>
    </submittedName>
</protein>
<proteinExistence type="predicted"/>
<evidence type="ECO:0000256" key="1">
    <source>
        <dbReference type="SAM" id="MobiDB-lite"/>
    </source>
</evidence>
<keyword evidence="3" id="KW-1185">Reference proteome</keyword>
<comment type="caution">
    <text evidence="2">The sequence shown here is derived from an EMBL/GenBank/DDBJ whole genome shotgun (WGS) entry which is preliminary data.</text>
</comment>
<name>A0A8J5SZ21_ZIZPA</name>
<dbReference type="AlphaFoldDB" id="A0A8J5SZ21"/>
<organism evidence="2 3">
    <name type="scientific">Zizania palustris</name>
    <name type="common">Northern wild rice</name>
    <dbReference type="NCBI Taxonomy" id="103762"/>
    <lineage>
        <taxon>Eukaryota</taxon>
        <taxon>Viridiplantae</taxon>
        <taxon>Streptophyta</taxon>
        <taxon>Embryophyta</taxon>
        <taxon>Tracheophyta</taxon>
        <taxon>Spermatophyta</taxon>
        <taxon>Magnoliopsida</taxon>
        <taxon>Liliopsida</taxon>
        <taxon>Poales</taxon>
        <taxon>Poaceae</taxon>
        <taxon>BOP clade</taxon>
        <taxon>Oryzoideae</taxon>
        <taxon>Oryzeae</taxon>
        <taxon>Zizaniinae</taxon>
        <taxon>Zizania</taxon>
    </lineage>
</organism>
<dbReference type="EMBL" id="JAAALK010000283">
    <property type="protein sequence ID" value="KAG8077142.1"/>
    <property type="molecule type" value="Genomic_DNA"/>
</dbReference>
<evidence type="ECO:0000313" key="2">
    <source>
        <dbReference type="EMBL" id="KAG8077142.1"/>
    </source>
</evidence>
<evidence type="ECO:0000313" key="3">
    <source>
        <dbReference type="Proteomes" id="UP000729402"/>
    </source>
</evidence>
<reference evidence="2" key="2">
    <citation type="submission" date="2021-02" db="EMBL/GenBank/DDBJ databases">
        <authorList>
            <person name="Kimball J.A."/>
            <person name="Haas M.W."/>
            <person name="Macchietto M."/>
            <person name="Kono T."/>
            <person name="Duquette J."/>
            <person name="Shao M."/>
        </authorList>
    </citation>
    <scope>NUCLEOTIDE SEQUENCE</scope>
    <source>
        <tissue evidence="2">Fresh leaf tissue</tissue>
    </source>
</reference>
<dbReference type="Proteomes" id="UP000729402">
    <property type="component" value="Unassembled WGS sequence"/>
</dbReference>
<feature type="region of interest" description="Disordered" evidence="1">
    <location>
        <begin position="1"/>
        <end position="69"/>
    </location>
</feature>